<dbReference type="EMBL" id="CAJNIZ010005933">
    <property type="protein sequence ID" value="CAE7245898.1"/>
    <property type="molecule type" value="Genomic_DNA"/>
</dbReference>
<keyword evidence="2" id="KW-1185">Reference proteome</keyword>
<evidence type="ECO:0008006" key="3">
    <source>
        <dbReference type="Google" id="ProtNLM"/>
    </source>
</evidence>
<proteinExistence type="predicted"/>
<evidence type="ECO:0000313" key="1">
    <source>
        <dbReference type="EMBL" id="CAE7245898.1"/>
    </source>
</evidence>
<gene>
    <name evidence="1" type="ORF">SPIL2461_LOCUS4495</name>
</gene>
<dbReference type="Proteomes" id="UP000649617">
    <property type="component" value="Unassembled WGS sequence"/>
</dbReference>
<evidence type="ECO:0000313" key="2">
    <source>
        <dbReference type="Proteomes" id="UP000649617"/>
    </source>
</evidence>
<protein>
    <recommendedName>
        <fullName evidence="3">Methyltransferase domain-containing protein</fullName>
    </recommendedName>
</protein>
<sequence>MFFAHIGALARGHAWITQARIALQIVDLGCGRGSLVGELRNWGYLAVGLDANPILTATLNEYGLVADVTQNLSFTISTAHPRCAPWLELQGLVALFMLPTDN</sequence>
<dbReference type="InterPro" id="IPR029063">
    <property type="entry name" value="SAM-dependent_MTases_sf"/>
</dbReference>
<dbReference type="SUPFAM" id="SSF53335">
    <property type="entry name" value="S-adenosyl-L-methionine-dependent methyltransferases"/>
    <property type="match status" value="1"/>
</dbReference>
<dbReference type="OrthoDB" id="408021at2759"/>
<comment type="caution">
    <text evidence="1">The sequence shown here is derived from an EMBL/GenBank/DDBJ whole genome shotgun (WGS) entry which is preliminary data.</text>
</comment>
<accession>A0A812LGY6</accession>
<reference evidence="1" key="1">
    <citation type="submission" date="2021-02" db="EMBL/GenBank/DDBJ databases">
        <authorList>
            <person name="Dougan E. K."/>
            <person name="Rhodes N."/>
            <person name="Thang M."/>
            <person name="Chan C."/>
        </authorList>
    </citation>
    <scope>NUCLEOTIDE SEQUENCE</scope>
</reference>
<organism evidence="1 2">
    <name type="scientific">Symbiodinium pilosum</name>
    <name type="common">Dinoflagellate</name>
    <dbReference type="NCBI Taxonomy" id="2952"/>
    <lineage>
        <taxon>Eukaryota</taxon>
        <taxon>Sar</taxon>
        <taxon>Alveolata</taxon>
        <taxon>Dinophyceae</taxon>
        <taxon>Suessiales</taxon>
        <taxon>Symbiodiniaceae</taxon>
        <taxon>Symbiodinium</taxon>
    </lineage>
</organism>
<name>A0A812LGY6_SYMPI</name>
<dbReference type="AlphaFoldDB" id="A0A812LGY6"/>